<keyword evidence="3" id="KW-1185">Reference proteome</keyword>
<dbReference type="GO" id="GO:0000712">
    <property type="term" value="P:resolution of meiotic recombination intermediates"/>
    <property type="evidence" value="ECO:0007669"/>
    <property type="project" value="TreeGrafter"/>
</dbReference>
<evidence type="ECO:0008006" key="4">
    <source>
        <dbReference type="Google" id="ProtNLM"/>
    </source>
</evidence>
<feature type="region of interest" description="Disordered" evidence="1">
    <location>
        <begin position="266"/>
        <end position="306"/>
    </location>
</feature>
<dbReference type="EMBL" id="JAHQIW010007018">
    <property type="protein sequence ID" value="KAJ1371676.1"/>
    <property type="molecule type" value="Genomic_DNA"/>
</dbReference>
<feature type="region of interest" description="Disordered" evidence="1">
    <location>
        <begin position="191"/>
        <end position="230"/>
    </location>
</feature>
<feature type="compositionally biased region" description="Polar residues" evidence="1">
    <location>
        <begin position="210"/>
        <end position="230"/>
    </location>
</feature>
<protein>
    <recommendedName>
        <fullName evidence="4">Structure-specific endonuclease subunit SLX4</fullName>
    </recommendedName>
</protein>
<feature type="region of interest" description="Disordered" evidence="1">
    <location>
        <begin position="1"/>
        <end position="168"/>
    </location>
</feature>
<dbReference type="PANTHER" id="PTHR21541">
    <property type="entry name" value="BTB POZ DOMAIN CONTAINING 12"/>
    <property type="match status" value="1"/>
</dbReference>
<organism evidence="2 3">
    <name type="scientific">Parelaphostrongylus tenuis</name>
    <name type="common">Meningeal worm</name>
    <dbReference type="NCBI Taxonomy" id="148309"/>
    <lineage>
        <taxon>Eukaryota</taxon>
        <taxon>Metazoa</taxon>
        <taxon>Ecdysozoa</taxon>
        <taxon>Nematoda</taxon>
        <taxon>Chromadorea</taxon>
        <taxon>Rhabditida</taxon>
        <taxon>Rhabditina</taxon>
        <taxon>Rhabditomorpha</taxon>
        <taxon>Strongyloidea</taxon>
        <taxon>Metastrongylidae</taxon>
        <taxon>Parelaphostrongylus</taxon>
    </lineage>
</organism>
<evidence type="ECO:0000313" key="2">
    <source>
        <dbReference type="EMBL" id="KAJ1371676.1"/>
    </source>
</evidence>
<gene>
    <name evidence="2" type="ORF">KIN20_033663</name>
</gene>
<feature type="compositionally biased region" description="Basic and acidic residues" evidence="1">
    <location>
        <begin position="16"/>
        <end position="31"/>
    </location>
</feature>
<sequence length="403" mass="44530">RDTAEEGNLLESSSSSHRDDAVGSTSSEKEVTTPGVVNDMEITLFDLPVSERTNDPTNSSSPDIFEDKSKDDSATVSKSADRGPRRRSSRLSSSRLSMENRLSASSRHNTASLREEEKSQALSKVSEASKVPIINLSDNNSKDVVDPEVVDHVDMAEQEGKSTPTDPYKNEYCNYYDSFVEHWYEPAIESTTNQGNHEDGVPQESCKEGGQQSETKTPTPKSASDSTRSFISSPLEQVVVSENRHDVEQFPTAVFSQDSFFDTPKFITDSKPDVEKRDSFAENNHPGDLAEPAAHSTPLQPARKKARFGSNVKILKTTNITPMPDYDSMNDECLKNELRKFGLKPMGRKRSIAILKKIYAEIHPEIDPSTPTLRPLIVDAVNEDAEHAPKMRSLKASGEGAGY</sequence>
<feature type="non-terminal residue" evidence="2">
    <location>
        <position position="403"/>
    </location>
</feature>
<dbReference type="AlphaFoldDB" id="A0AAD5WJ26"/>
<comment type="caution">
    <text evidence="2">The sequence shown here is derived from an EMBL/GenBank/DDBJ whole genome shotgun (WGS) entry which is preliminary data.</text>
</comment>
<feature type="compositionally biased region" description="Basic and acidic residues" evidence="1">
    <location>
        <begin position="268"/>
        <end position="280"/>
    </location>
</feature>
<feature type="compositionally biased region" description="Basic and acidic residues" evidence="1">
    <location>
        <begin position="140"/>
        <end position="160"/>
    </location>
</feature>
<dbReference type="Proteomes" id="UP001196413">
    <property type="component" value="Unassembled WGS sequence"/>
</dbReference>
<dbReference type="GO" id="GO:0033557">
    <property type="term" value="C:Slx1-Slx4 complex"/>
    <property type="evidence" value="ECO:0007669"/>
    <property type="project" value="TreeGrafter"/>
</dbReference>
<accession>A0AAD5WJ26</accession>
<reference evidence="2" key="1">
    <citation type="submission" date="2021-06" db="EMBL/GenBank/DDBJ databases">
        <title>Parelaphostrongylus tenuis whole genome reference sequence.</title>
        <authorList>
            <person name="Garwood T.J."/>
            <person name="Larsen P.A."/>
            <person name="Fountain-Jones N.M."/>
            <person name="Garbe J.R."/>
            <person name="Macchietto M.G."/>
            <person name="Kania S.A."/>
            <person name="Gerhold R.W."/>
            <person name="Richards J.E."/>
            <person name="Wolf T.M."/>
        </authorList>
    </citation>
    <scope>NUCLEOTIDE SEQUENCE</scope>
    <source>
        <strain evidence="2">MNPRO001-30</strain>
        <tissue evidence="2">Meninges</tissue>
    </source>
</reference>
<feature type="compositionally biased region" description="Basic and acidic residues" evidence="1">
    <location>
        <begin position="65"/>
        <end position="83"/>
    </location>
</feature>
<name>A0AAD5WJ26_PARTN</name>
<evidence type="ECO:0000256" key="1">
    <source>
        <dbReference type="SAM" id="MobiDB-lite"/>
    </source>
</evidence>
<proteinExistence type="predicted"/>
<dbReference type="CDD" id="cd22999">
    <property type="entry name" value="SAP_SLX4"/>
    <property type="match status" value="1"/>
</dbReference>
<evidence type="ECO:0000313" key="3">
    <source>
        <dbReference type="Proteomes" id="UP001196413"/>
    </source>
</evidence>
<dbReference type="PANTHER" id="PTHR21541:SF3">
    <property type="entry name" value="STRUCTURE-SPECIFIC ENDONUCLEASE SUBUNIT SLX4"/>
    <property type="match status" value="1"/>
</dbReference>
<feature type="compositionally biased region" description="Polar residues" evidence="1">
    <location>
        <begin position="100"/>
        <end position="112"/>
    </location>
</feature>